<evidence type="ECO:0000313" key="2">
    <source>
        <dbReference type="EMBL" id="TCL03515.1"/>
    </source>
</evidence>
<evidence type="ECO:0000259" key="1">
    <source>
        <dbReference type="PROSITE" id="PS51708"/>
    </source>
</evidence>
<evidence type="ECO:0000313" key="3">
    <source>
        <dbReference type="Proteomes" id="UP000294555"/>
    </source>
</evidence>
<dbReference type="Gene3D" id="1.40.20.10">
    <property type="entry name" value="CHAD domain"/>
    <property type="match status" value="1"/>
</dbReference>
<organism evidence="2 3">
    <name type="scientific">Sodalis ligni</name>
    <dbReference type="NCBI Taxonomy" id="2697027"/>
    <lineage>
        <taxon>Bacteria</taxon>
        <taxon>Pseudomonadati</taxon>
        <taxon>Pseudomonadota</taxon>
        <taxon>Gammaproteobacteria</taxon>
        <taxon>Enterobacterales</taxon>
        <taxon>Bruguierivoracaceae</taxon>
        <taxon>Sodalis</taxon>
    </lineage>
</organism>
<sequence>MENLSTSDPVRSLPAAEAVKAAPLQLKKAMTVGHVFQLIAANCLAQILANAAGVRRQDGESVHQMRVGLRRLRSAIGLFKAVLLPNEPLKEELDWLTRQLGMARDWDILAGPVLSALTDELDEPLPIEYVRQAASRQAKKNDKSAAAAVSSPRYERLVLSLTQWINQRGWRDKTSASQQKRLKSRISPFADEMLKHYRRRLKKHGKKLAGAAPTERHKVRIAAKKTRYSAEFFQSLYGDKTMAPFVTALTGLQDTLGRLNDAATAGGLLRQLQESHPPLAETISYLRGYLAAGAKGEDHNIQRCWQAFKPLKTPVQA</sequence>
<dbReference type="Proteomes" id="UP000294555">
    <property type="component" value="Unassembled WGS sequence"/>
</dbReference>
<dbReference type="SMART" id="SM00880">
    <property type="entry name" value="CHAD"/>
    <property type="match status" value="1"/>
</dbReference>
<dbReference type="PANTHER" id="PTHR39339:SF1">
    <property type="entry name" value="CHAD DOMAIN-CONTAINING PROTEIN"/>
    <property type="match status" value="1"/>
</dbReference>
<gene>
    <name evidence="2" type="ORF">EZJ58_1590</name>
</gene>
<dbReference type="AlphaFoldDB" id="A0A4R1N877"/>
<dbReference type="PROSITE" id="PS51708">
    <property type="entry name" value="CHAD"/>
    <property type="match status" value="1"/>
</dbReference>
<comment type="caution">
    <text evidence="2">The sequence shown here is derived from an EMBL/GenBank/DDBJ whole genome shotgun (WGS) entry which is preliminary data.</text>
</comment>
<dbReference type="InterPro" id="IPR007899">
    <property type="entry name" value="CHAD_dom"/>
</dbReference>
<protein>
    <submittedName>
        <fullName evidence="2">CHAD domain-containing protein</fullName>
    </submittedName>
</protein>
<dbReference type="Pfam" id="PF05235">
    <property type="entry name" value="CHAD"/>
    <property type="match status" value="1"/>
</dbReference>
<dbReference type="PANTHER" id="PTHR39339">
    <property type="entry name" value="SLR1444 PROTEIN"/>
    <property type="match status" value="1"/>
</dbReference>
<accession>A0A4R1N877</accession>
<dbReference type="RefSeq" id="WP_132922375.1">
    <property type="nucleotide sequence ID" value="NZ_SJOI01000001.1"/>
</dbReference>
<name>A0A4R1N877_9GAMM</name>
<keyword evidence="3" id="KW-1185">Reference proteome</keyword>
<reference evidence="2 3" key="1">
    <citation type="submission" date="2019-02" db="EMBL/GenBank/DDBJ databases">
        <title>Investigation of anaerobic lignin degradation for improved lignocellulosic biofuels.</title>
        <authorList>
            <person name="Deangelis K."/>
        </authorList>
    </citation>
    <scope>NUCLEOTIDE SEQUENCE [LARGE SCALE GENOMIC DNA]</scope>
    <source>
        <strain evidence="2 3">159R</strain>
    </source>
</reference>
<dbReference type="EMBL" id="SJOI01000001">
    <property type="protein sequence ID" value="TCL03515.1"/>
    <property type="molecule type" value="Genomic_DNA"/>
</dbReference>
<feature type="domain" description="CHAD" evidence="1">
    <location>
        <begin position="29"/>
        <end position="317"/>
    </location>
</feature>
<proteinExistence type="predicted"/>
<dbReference type="InterPro" id="IPR038186">
    <property type="entry name" value="CHAD_dom_sf"/>
</dbReference>
<dbReference type="OrthoDB" id="3034217at2"/>